<keyword evidence="4" id="KW-0677">Repeat</keyword>
<dbReference type="InterPro" id="IPR039540">
    <property type="entry name" value="UBL3-like_ubiquitin_dom"/>
</dbReference>
<feature type="signal peptide" evidence="9">
    <location>
        <begin position="1"/>
        <end position="25"/>
    </location>
</feature>
<evidence type="ECO:0000256" key="6">
    <source>
        <dbReference type="ARBA" id="ARBA00023136"/>
    </source>
</evidence>
<evidence type="ECO:0000256" key="9">
    <source>
        <dbReference type="SAM" id="SignalP"/>
    </source>
</evidence>
<feature type="domain" description="Protein kinase" evidence="10">
    <location>
        <begin position="682"/>
        <end position="1025"/>
    </location>
</feature>
<dbReference type="AlphaFoldDB" id="A0AAP0R1B6"/>
<dbReference type="Pfam" id="PF13881">
    <property type="entry name" value="Rad60-SLD_2"/>
    <property type="match status" value="1"/>
</dbReference>
<dbReference type="GO" id="GO:0016020">
    <property type="term" value="C:membrane"/>
    <property type="evidence" value="ECO:0007669"/>
    <property type="project" value="UniProtKB-SubCell"/>
</dbReference>
<dbReference type="Gene3D" id="3.80.10.10">
    <property type="entry name" value="Ribonuclease Inhibitor"/>
    <property type="match status" value="4"/>
</dbReference>
<evidence type="ECO:0000256" key="4">
    <source>
        <dbReference type="ARBA" id="ARBA00022737"/>
    </source>
</evidence>
<dbReference type="SUPFAM" id="SSF54236">
    <property type="entry name" value="Ubiquitin-like"/>
    <property type="match status" value="1"/>
</dbReference>
<dbReference type="Gene3D" id="1.10.510.10">
    <property type="entry name" value="Transferase(Phosphotransferase) domain 1"/>
    <property type="match status" value="1"/>
</dbReference>
<dbReference type="Gene3D" id="3.30.200.20">
    <property type="entry name" value="Phosphorylase Kinase, domain 1"/>
    <property type="match status" value="1"/>
</dbReference>
<evidence type="ECO:0000313" key="11">
    <source>
        <dbReference type="EMBL" id="KAK9230624.1"/>
    </source>
</evidence>
<dbReference type="Pfam" id="PF08263">
    <property type="entry name" value="LRRNT_2"/>
    <property type="match status" value="1"/>
</dbReference>
<dbReference type="InterPro" id="IPR001611">
    <property type="entry name" value="Leu-rich_rpt"/>
</dbReference>
<dbReference type="Pfam" id="PF00560">
    <property type="entry name" value="LRR_1"/>
    <property type="match status" value="6"/>
</dbReference>
<dbReference type="InterPro" id="IPR003591">
    <property type="entry name" value="Leu-rich_rpt_typical-subtyp"/>
</dbReference>
<keyword evidence="2" id="KW-0433">Leucine-rich repeat</keyword>
<feature type="binding site" evidence="7">
    <location>
        <position position="711"/>
    </location>
    <ligand>
        <name>ATP</name>
        <dbReference type="ChEBI" id="CHEBI:30616"/>
    </ligand>
</feature>
<dbReference type="InterPro" id="IPR017441">
    <property type="entry name" value="Protein_kinase_ATP_BS"/>
</dbReference>
<dbReference type="InterPro" id="IPR029071">
    <property type="entry name" value="Ubiquitin-like_domsf"/>
</dbReference>
<dbReference type="PROSITE" id="PS00107">
    <property type="entry name" value="PROTEIN_KINASE_ATP"/>
    <property type="match status" value="1"/>
</dbReference>
<dbReference type="Proteomes" id="UP001428341">
    <property type="component" value="Unassembled WGS sequence"/>
</dbReference>
<feature type="chain" id="PRO_5042917987" description="Protein kinase domain-containing protein" evidence="9">
    <location>
        <begin position="26"/>
        <end position="1025"/>
    </location>
</feature>
<evidence type="ECO:0000259" key="10">
    <source>
        <dbReference type="PROSITE" id="PS50011"/>
    </source>
</evidence>
<keyword evidence="9" id="KW-0732">Signal</keyword>
<dbReference type="EMBL" id="JBCGBO010000001">
    <property type="protein sequence ID" value="KAK9230624.1"/>
    <property type="molecule type" value="Genomic_DNA"/>
</dbReference>
<dbReference type="PANTHER" id="PTHR27008">
    <property type="entry name" value="OS04G0122200 PROTEIN"/>
    <property type="match status" value="1"/>
</dbReference>
<organism evidence="11 12">
    <name type="scientific">Citrus x changshan-huyou</name>
    <dbReference type="NCBI Taxonomy" id="2935761"/>
    <lineage>
        <taxon>Eukaryota</taxon>
        <taxon>Viridiplantae</taxon>
        <taxon>Streptophyta</taxon>
        <taxon>Embryophyta</taxon>
        <taxon>Tracheophyta</taxon>
        <taxon>Spermatophyta</taxon>
        <taxon>Magnoliopsida</taxon>
        <taxon>eudicotyledons</taxon>
        <taxon>Gunneridae</taxon>
        <taxon>Pentapetalae</taxon>
        <taxon>rosids</taxon>
        <taxon>malvids</taxon>
        <taxon>Sapindales</taxon>
        <taxon>Rutaceae</taxon>
        <taxon>Aurantioideae</taxon>
        <taxon>Citrus</taxon>
    </lineage>
</organism>
<dbReference type="SUPFAM" id="SSF56112">
    <property type="entry name" value="Protein kinase-like (PK-like)"/>
    <property type="match status" value="1"/>
</dbReference>
<dbReference type="InterPro" id="IPR032675">
    <property type="entry name" value="LRR_dom_sf"/>
</dbReference>
<gene>
    <name evidence="11" type="ORF">WN944_023596</name>
</gene>
<evidence type="ECO:0000313" key="12">
    <source>
        <dbReference type="Proteomes" id="UP001428341"/>
    </source>
</evidence>
<dbReference type="InterPro" id="IPR001245">
    <property type="entry name" value="Ser-Thr/Tyr_kinase_cat_dom"/>
</dbReference>
<dbReference type="SMART" id="SM00220">
    <property type="entry name" value="S_TKc"/>
    <property type="match status" value="1"/>
</dbReference>
<evidence type="ECO:0000256" key="5">
    <source>
        <dbReference type="ARBA" id="ARBA00022989"/>
    </source>
</evidence>
<keyword evidence="7" id="KW-0067">ATP-binding</keyword>
<dbReference type="GO" id="GO:0004672">
    <property type="term" value="F:protein kinase activity"/>
    <property type="evidence" value="ECO:0007669"/>
    <property type="project" value="InterPro"/>
</dbReference>
<keyword evidence="7" id="KW-0547">Nucleotide-binding</keyword>
<keyword evidence="12" id="KW-1185">Reference proteome</keyword>
<dbReference type="Gene3D" id="3.10.20.90">
    <property type="entry name" value="Phosphatidylinositol 3-kinase Catalytic Subunit, Chain A, domain 1"/>
    <property type="match status" value="1"/>
</dbReference>
<dbReference type="PANTHER" id="PTHR27008:SF610">
    <property type="entry name" value="SERINE-THREONINE_TYROSINE-PROTEIN KINASE CATALYTIC DOMAIN-CONTAINING PROTEIN"/>
    <property type="match status" value="1"/>
</dbReference>
<dbReference type="GO" id="GO:0005524">
    <property type="term" value="F:ATP binding"/>
    <property type="evidence" value="ECO:0007669"/>
    <property type="project" value="UniProtKB-UniRule"/>
</dbReference>
<evidence type="ECO:0000256" key="8">
    <source>
        <dbReference type="SAM" id="Phobius"/>
    </source>
</evidence>
<dbReference type="SMART" id="SM00369">
    <property type="entry name" value="LRR_TYP"/>
    <property type="match status" value="9"/>
</dbReference>
<dbReference type="Pfam" id="PF07714">
    <property type="entry name" value="PK_Tyr_Ser-Thr"/>
    <property type="match status" value="1"/>
</dbReference>
<dbReference type="InterPro" id="IPR000719">
    <property type="entry name" value="Prot_kinase_dom"/>
</dbReference>
<feature type="transmembrane region" description="Helical" evidence="8">
    <location>
        <begin position="628"/>
        <end position="651"/>
    </location>
</feature>
<evidence type="ECO:0000256" key="3">
    <source>
        <dbReference type="ARBA" id="ARBA00022692"/>
    </source>
</evidence>
<dbReference type="InterPro" id="IPR013210">
    <property type="entry name" value="LRR_N_plant-typ"/>
</dbReference>
<comment type="caution">
    <text evidence="11">The sequence shown here is derived from an EMBL/GenBank/DDBJ whole genome shotgun (WGS) entry which is preliminary data.</text>
</comment>
<evidence type="ECO:0000256" key="2">
    <source>
        <dbReference type="ARBA" id="ARBA00022614"/>
    </source>
</evidence>
<keyword evidence="6 8" id="KW-0472">Membrane</keyword>
<dbReference type="InterPro" id="IPR051809">
    <property type="entry name" value="Plant_receptor-like_S/T_kinase"/>
</dbReference>
<dbReference type="PROSITE" id="PS50011">
    <property type="entry name" value="PROTEIN_KINASE_DOM"/>
    <property type="match status" value="1"/>
</dbReference>
<proteinExistence type="predicted"/>
<reference evidence="11 12" key="1">
    <citation type="submission" date="2024-05" db="EMBL/GenBank/DDBJ databases">
        <title>Haplotype-resolved chromosome-level genome assembly of Huyou (Citrus changshanensis).</title>
        <authorList>
            <person name="Miao C."/>
            <person name="Chen W."/>
            <person name="Wu Y."/>
            <person name="Wang L."/>
            <person name="Zhao S."/>
            <person name="Grierson D."/>
            <person name="Xu C."/>
            <person name="Chen K."/>
        </authorList>
    </citation>
    <scope>NUCLEOTIDE SEQUENCE [LARGE SCALE GENOMIC DNA]</scope>
    <source>
        <strain evidence="11">01-14</strain>
        <tissue evidence="11">Leaf</tissue>
    </source>
</reference>
<evidence type="ECO:0000256" key="1">
    <source>
        <dbReference type="ARBA" id="ARBA00004167"/>
    </source>
</evidence>
<keyword evidence="3 8" id="KW-0812">Transmembrane</keyword>
<dbReference type="SUPFAM" id="SSF52058">
    <property type="entry name" value="L domain-like"/>
    <property type="match status" value="2"/>
</dbReference>
<dbReference type="FunFam" id="3.80.10.10:FF:000095">
    <property type="entry name" value="LRR receptor-like serine/threonine-protein kinase GSO1"/>
    <property type="match status" value="2"/>
</dbReference>
<evidence type="ECO:0000256" key="7">
    <source>
        <dbReference type="PROSITE-ProRule" id="PRU10141"/>
    </source>
</evidence>
<accession>A0AAP0R1B6</accession>
<comment type="subcellular location">
    <subcellularLocation>
        <location evidence="1">Membrane</location>
        <topology evidence="1">Single-pass membrane protein</topology>
    </subcellularLocation>
</comment>
<keyword evidence="5 8" id="KW-1133">Transmembrane helix</keyword>
<dbReference type="Pfam" id="PF13855">
    <property type="entry name" value="LRR_8"/>
    <property type="match status" value="1"/>
</dbReference>
<name>A0AAP0R1B6_9ROSI</name>
<sequence>MSWLIFSLQALAFCFSLHEFLGASAFSVSGNETDRAALLEFKSKVTNDALGVLGSWNDSIHFCEWYGVTCSPRHQRVTILDLQNLKLAGTLPPHIGNLSFLQKLDLRNNSFTNEIPPQIGHLRRLQILYLQINSFDGEIPASISNCSNLLVVSLALNHLVGKIPSEFGSLSKLQFLSTTANNLTGNIPSSLGNLSSLRGLSLSRNGFYGSIPDTFGGLKNLVNLSLVVNNLSGTIPPLIFNISSIQTFDVGSNYIEGEMPLDLGTTLPNLRIFSITGNQFTGSIPPSIPNATNLELFQVSENNLTGKVPHLERLQRLSWFIIVTNNLGSGGRDDDLSFLCSLTNATNLERLYVNNNNFGGLLPGCISNYSTTLQYLLVDNNKIFGRIPSGIGKYVNLQRLDMWNNQLSGTIPTAIAKLQNLGLLYLHGNKLSGIIPHSFGNLKMLIQLYLSDNLLQGSIPSSLGQCESLTTINLSYNNLSGNIPAQFIGRSSISVFIGLSNNQLTGSLPTEVGNLKNLEILDVSGNMLVGEIPRSVGGCIRLEILDMHGNLFQGEIPRFLAGFEFLQDLNLSYNNLEGMVPTKGVFKNASAISILGNNKLCGGLPKFQLPNCGVKKSKHRRLTVAMKLVIVIVSGLVGLALALSFLFLYLVKKRKAKNNPSNSMNSLLNLSYQNLYNATSGFSSANLIGEGGFGSVYKGILDEGKTIVAVKVFHLLHHGAFKSFIAECNALRNIRHRNLVKVLTACSGVDYQGNDFKALVYELMPNGSLEDWLHPMTKDVEADEAPRNLNLHQRLNIAIDVACALKYLHYDCQPQTAHCDLKPSNVLLDADLTAHLGDFGLARFLPSTHKQTSTIGIKGSIGYIAPEYGLGSEVSAYGDVYSYGILLKRKEQIMSAISKRSNNKIQFMKASDNFGADSKAKESLALMFKLPDGTEIGPFTYSPVDSVAHLKSSVVSNWPKDIANGPKKAKYVDLFKGENILPDDMDLSDMVGAHYSEEIITIKVVLRSPSNKNSAKASRGVCAIL</sequence>
<dbReference type="FunFam" id="3.30.200.20:FF:000432">
    <property type="entry name" value="LRR receptor-like serine/threonine-protein kinase EFR"/>
    <property type="match status" value="1"/>
</dbReference>
<protein>
    <recommendedName>
        <fullName evidence="10">Protein kinase domain-containing protein</fullName>
    </recommendedName>
</protein>
<dbReference type="InterPro" id="IPR011009">
    <property type="entry name" value="Kinase-like_dom_sf"/>
</dbReference>